<sequence length="51" mass="6116">MEQLFKAYWTSQEKEVGTTPPKPDQLVEEGTPEWERFKQTLKKAAHKKKRR</sequence>
<evidence type="ECO:0000313" key="2">
    <source>
        <dbReference type="EMBL" id="MBM7840417.1"/>
    </source>
</evidence>
<feature type="region of interest" description="Disordered" evidence="1">
    <location>
        <begin position="9"/>
        <end position="34"/>
    </location>
</feature>
<evidence type="ECO:0000313" key="3">
    <source>
        <dbReference type="Proteomes" id="UP001179280"/>
    </source>
</evidence>
<dbReference type="EMBL" id="JAFBCV010000013">
    <property type="protein sequence ID" value="MBM7840417.1"/>
    <property type="molecule type" value="Genomic_DNA"/>
</dbReference>
<keyword evidence="3" id="KW-1185">Reference proteome</keyword>
<reference evidence="2" key="1">
    <citation type="submission" date="2021-01" db="EMBL/GenBank/DDBJ databases">
        <title>Genomic Encyclopedia of Type Strains, Phase IV (KMG-IV): sequencing the most valuable type-strain genomes for metagenomic binning, comparative biology and taxonomic classification.</title>
        <authorList>
            <person name="Goeker M."/>
        </authorList>
    </citation>
    <scope>NUCLEOTIDE SEQUENCE</scope>
    <source>
        <strain evidence="2">DSM 21943</strain>
    </source>
</reference>
<evidence type="ECO:0000256" key="1">
    <source>
        <dbReference type="SAM" id="MobiDB-lite"/>
    </source>
</evidence>
<organism evidence="2 3">
    <name type="scientific">Shouchella xiaoxiensis</name>
    <dbReference type="NCBI Taxonomy" id="766895"/>
    <lineage>
        <taxon>Bacteria</taxon>
        <taxon>Bacillati</taxon>
        <taxon>Bacillota</taxon>
        <taxon>Bacilli</taxon>
        <taxon>Bacillales</taxon>
        <taxon>Bacillaceae</taxon>
        <taxon>Shouchella</taxon>
    </lineage>
</organism>
<proteinExistence type="predicted"/>
<accession>A0ABS2T1S2</accession>
<comment type="caution">
    <text evidence="2">The sequence shown here is derived from an EMBL/GenBank/DDBJ whole genome shotgun (WGS) entry which is preliminary data.</text>
</comment>
<name>A0ABS2T1S2_9BACI</name>
<dbReference type="RefSeq" id="WP_204467994.1">
    <property type="nucleotide sequence ID" value="NZ_JAFBCV010000013.1"/>
</dbReference>
<protein>
    <submittedName>
        <fullName evidence="2">Uncharacterized protein</fullName>
    </submittedName>
</protein>
<gene>
    <name evidence="2" type="ORF">JOC54_003698</name>
</gene>
<dbReference type="Proteomes" id="UP001179280">
    <property type="component" value="Unassembled WGS sequence"/>
</dbReference>